<dbReference type="CDD" id="cd03250">
    <property type="entry name" value="ABCC_MRP_domain1"/>
    <property type="match status" value="1"/>
</dbReference>
<dbReference type="InterPro" id="IPR036640">
    <property type="entry name" value="ABC1_TM_sf"/>
</dbReference>
<sequence length="1430" mass="161245">MLFNYSIINVKFQQIVIHLLEQWELYFLLSLFVFTNLFLIRCIFQPKSLPKNIRRYFAKYKFIDFSQIFLSSVSSLLSLWIQPTKLWYPLQILLHLELICFYIISSRDHLQAPLFYTLSILYSSGLFTFSVLSVVCSSQFATEQFQVLRLSTLSDRIQVSYIVILFLLNLFPLFTPRVWYPVQPNVISDIPSTEQTCSLFSLFFTYGWLNDIIWKAWKNPVSLADMPALPNTDQTSIWFSSFQKRGKKGLIAMILYSLRVNVVYLVVLSIFVSLTTFISPYTIKNLLQYLQTQQDNSSIFPIHLLFMLLFGPYVASVIKEYSVHISRRFMLRTKAGISQLIYEKVVYSKVSQLTMDGSQANIDHIYNLLASDVENIANMREFISFFIRGPIDVGIAMFFLHQLLGWSAYVGVLLAIGSALLPLLISSKLAELTRIANRSSDDRIRFTTEILRSIRVTKFFGWEQPMLQEIRKKRNIEIANIWRLNILDIIFKSCMKIAPFLCMFITFAAFTKVMNRELSPSIAFTSISLFSVLRNQFITLSGILRQMIQFRVSINRVSSFLAKGCEENGLPVSNQEISFTHASLSWYPFPSSAQFQLRDLNFTIPRNQFTLVLGATGSGKSTLAAAILGELHLTSGEMNVPLREECVGYVPQTSWLRNDTIRANILFGDIFDEHRYRKVIEASCLEADFERFHAGDLTFVQSNGSSLSGGQKQRISLARALYSNTNVYVFDDIFSALDIATSKKVYKNCFESGLLKDKTVILFTHNINLSISMVDNIILLENATARFVPSKEVKEQLSSFLSIHHNDTSHEPAQINVSNPHENLRQENLVSSEEEASTRVVSAAKPSLVYLASHYMRCFGSSLFLSISGSFVILTQLMIASIDFWVALWSGQSHKKLRLPFPMSFLQGYAFLLVIYFVVDLTRGGLFSAGGRKASRSVHERVSEHVFGSPLHWFEKIAVGRVINRFSKDIASVDNSLWVSIENISCCLMALLMGLGNVTIIMPIFIGPAVLVCTVVYAVAYVYSKAQKQLTACSSSQISPVFSLLGETLSGLTVIRAFKKERMFEMENMIVLDHMLQSQFVSYAINRWLAIRTDGISGLVGFLTASIAIWKQNIPTELVGFSLNSAVGLNLCVLIFVRASNELITHLNSYHRLNEYSNLPLEEEKSASDCEPRDEEWPRSGSLDVQQLTVHYGMSAKPVLENISLMVAPKEKLAIVGRTGSGKSTLGLSLLRFTNQTSGSIRIDGVDINTVQLETLRRRVSLIPQDPVLISGTVRSNLDPFECVSDEELNDILQVTSCDTLVKIGSGTTGSSFAIQLDTPVETGGTNFSQGQRQILALARALVRKSQIIILDESTASVDDTTDRRIQEMLRGVFQNATVLCIAHRIKTVLDYDKILVLDAGKVVEYGSPKSLYSKRGSFWAMCQQSQISL</sequence>
<feature type="transmembrane region" description="Helical" evidence="9">
    <location>
        <begin position="87"/>
        <end position="104"/>
    </location>
</feature>
<evidence type="ECO:0000256" key="5">
    <source>
        <dbReference type="ARBA" id="ARBA00022741"/>
    </source>
</evidence>
<dbReference type="eggNOG" id="KOG0054">
    <property type="taxonomic scope" value="Eukaryota"/>
</dbReference>
<evidence type="ECO:0000259" key="11">
    <source>
        <dbReference type="PROSITE" id="PS50929"/>
    </source>
</evidence>
<keyword evidence="13" id="KW-1185">Reference proteome</keyword>
<dbReference type="Gene3D" id="3.40.50.300">
    <property type="entry name" value="P-loop containing nucleotide triphosphate hydrolases"/>
    <property type="match status" value="2"/>
</dbReference>
<feature type="transmembrane region" description="Helical" evidence="9">
    <location>
        <begin position="25"/>
        <end position="44"/>
    </location>
</feature>
<feature type="transmembrane region" description="Helical" evidence="9">
    <location>
        <begin position="1095"/>
        <end position="1112"/>
    </location>
</feature>
<feature type="transmembrane region" description="Helical" evidence="9">
    <location>
        <begin position="489"/>
        <end position="510"/>
    </location>
</feature>
<feature type="transmembrane region" description="Helical" evidence="9">
    <location>
        <begin position="908"/>
        <end position="926"/>
    </location>
</feature>
<proteinExistence type="predicted"/>
<dbReference type="CDD" id="cd03244">
    <property type="entry name" value="ABCC_MRP_domain2"/>
    <property type="match status" value="1"/>
</dbReference>
<feature type="transmembrane region" description="Helical" evidence="9">
    <location>
        <begin position="65"/>
        <end position="81"/>
    </location>
</feature>
<keyword evidence="6 12" id="KW-0067">ATP-binding</keyword>
<dbReference type="InterPro" id="IPR050173">
    <property type="entry name" value="ABC_transporter_C-like"/>
</dbReference>
<keyword evidence="7 9" id="KW-1133">Transmembrane helix</keyword>
<dbReference type="PROSITE" id="PS50893">
    <property type="entry name" value="ABC_TRANSPORTER_2"/>
    <property type="match status" value="2"/>
</dbReference>
<evidence type="ECO:0000256" key="2">
    <source>
        <dbReference type="ARBA" id="ARBA00022448"/>
    </source>
</evidence>
<dbReference type="InterPro" id="IPR003439">
    <property type="entry name" value="ABC_transporter-like_ATP-bd"/>
</dbReference>
<feature type="transmembrane region" description="Helical" evidence="9">
    <location>
        <begin position="975"/>
        <end position="994"/>
    </location>
</feature>
<dbReference type="GO" id="GO:0016020">
    <property type="term" value="C:membrane"/>
    <property type="evidence" value="ECO:0007669"/>
    <property type="project" value="UniProtKB-SubCell"/>
</dbReference>
<feature type="transmembrane region" description="Helical" evidence="9">
    <location>
        <begin position="250"/>
        <end position="278"/>
    </location>
</feature>
<organism evidence="12 13">
    <name type="scientific">Schizosaccharomyces octosporus (strain yFS286)</name>
    <name type="common">Fission yeast</name>
    <name type="synonym">Octosporomyces octosporus</name>
    <dbReference type="NCBI Taxonomy" id="483514"/>
    <lineage>
        <taxon>Eukaryota</taxon>
        <taxon>Fungi</taxon>
        <taxon>Dikarya</taxon>
        <taxon>Ascomycota</taxon>
        <taxon>Taphrinomycotina</taxon>
        <taxon>Schizosaccharomycetes</taxon>
        <taxon>Schizosaccharomycetales</taxon>
        <taxon>Schizosaccharomycetaceae</taxon>
        <taxon>Schizosaccharomyces</taxon>
    </lineage>
</organism>
<dbReference type="GO" id="GO:0005783">
    <property type="term" value="C:endoplasmic reticulum"/>
    <property type="evidence" value="ECO:0007669"/>
    <property type="project" value="EnsemblFungi"/>
</dbReference>
<dbReference type="Gene3D" id="1.20.1560.10">
    <property type="entry name" value="ABC transporter type 1, transmembrane domain"/>
    <property type="match status" value="2"/>
</dbReference>
<evidence type="ECO:0000256" key="7">
    <source>
        <dbReference type="ARBA" id="ARBA00022989"/>
    </source>
</evidence>
<keyword evidence="8 9" id="KW-0472">Membrane</keyword>
<name>S9PNC4_SCHOY</name>
<feature type="domain" description="ABC transmembrane type-1" evidence="11">
    <location>
        <begin position="867"/>
        <end position="1145"/>
    </location>
</feature>
<dbReference type="Pfam" id="PF00005">
    <property type="entry name" value="ABC_tran"/>
    <property type="match status" value="2"/>
</dbReference>
<dbReference type="EMBL" id="KE503208">
    <property type="protein sequence ID" value="EPX70751.1"/>
    <property type="molecule type" value="Genomic_DNA"/>
</dbReference>
<evidence type="ECO:0000256" key="8">
    <source>
        <dbReference type="ARBA" id="ARBA00023136"/>
    </source>
</evidence>
<dbReference type="Pfam" id="PF00664">
    <property type="entry name" value="ABC_membrane"/>
    <property type="match status" value="2"/>
</dbReference>
<dbReference type="FunFam" id="3.40.50.300:FF:000838">
    <property type="entry name" value="ABC multidrug transporter (Eurofung)"/>
    <property type="match status" value="1"/>
</dbReference>
<dbReference type="GO" id="GO:0140359">
    <property type="term" value="F:ABC-type transporter activity"/>
    <property type="evidence" value="ECO:0007669"/>
    <property type="project" value="InterPro"/>
</dbReference>
<dbReference type="RefSeq" id="XP_013020502.1">
    <property type="nucleotide sequence ID" value="XM_013165048.1"/>
</dbReference>
<feature type="domain" description="ABC transmembrane type-1" evidence="11">
    <location>
        <begin position="265"/>
        <end position="549"/>
    </location>
</feature>
<dbReference type="PROSITE" id="PS00211">
    <property type="entry name" value="ABC_TRANSPORTER_1"/>
    <property type="match status" value="1"/>
</dbReference>
<evidence type="ECO:0000256" key="4">
    <source>
        <dbReference type="ARBA" id="ARBA00022737"/>
    </source>
</evidence>
<dbReference type="SUPFAM" id="SSF52540">
    <property type="entry name" value="P-loop containing nucleoside triphosphate hydrolases"/>
    <property type="match status" value="2"/>
</dbReference>
<dbReference type="HOGENOM" id="CLU_000604_27_6_1"/>
<reference evidence="12 13" key="1">
    <citation type="journal article" date="2011" name="Science">
        <title>Comparative functional genomics of the fission yeasts.</title>
        <authorList>
            <person name="Rhind N."/>
            <person name="Chen Z."/>
            <person name="Yassour M."/>
            <person name="Thompson D.A."/>
            <person name="Haas B.J."/>
            <person name="Habib N."/>
            <person name="Wapinski I."/>
            <person name="Roy S."/>
            <person name="Lin M.F."/>
            <person name="Heiman D.I."/>
            <person name="Young S.K."/>
            <person name="Furuya K."/>
            <person name="Guo Y."/>
            <person name="Pidoux A."/>
            <person name="Chen H.M."/>
            <person name="Robbertse B."/>
            <person name="Goldberg J.M."/>
            <person name="Aoki K."/>
            <person name="Bayne E.H."/>
            <person name="Berlin A.M."/>
            <person name="Desjardins C.A."/>
            <person name="Dobbs E."/>
            <person name="Dukaj L."/>
            <person name="Fan L."/>
            <person name="FitzGerald M.G."/>
            <person name="French C."/>
            <person name="Gujja S."/>
            <person name="Hansen K."/>
            <person name="Keifenheim D."/>
            <person name="Levin J.Z."/>
            <person name="Mosher R.A."/>
            <person name="Mueller C.A."/>
            <person name="Pfiffner J."/>
            <person name="Priest M."/>
            <person name="Russ C."/>
            <person name="Smialowska A."/>
            <person name="Swoboda P."/>
            <person name="Sykes S.M."/>
            <person name="Vaughn M."/>
            <person name="Vengrova S."/>
            <person name="Yoder R."/>
            <person name="Zeng Q."/>
            <person name="Allshire R."/>
            <person name="Baulcombe D."/>
            <person name="Birren B.W."/>
            <person name="Brown W."/>
            <person name="Ekwall K."/>
            <person name="Kellis M."/>
            <person name="Leatherwood J."/>
            <person name="Levin H."/>
            <person name="Margalit H."/>
            <person name="Martienssen R."/>
            <person name="Nieduszynski C.A."/>
            <person name="Spatafora J.W."/>
            <person name="Friedman N."/>
            <person name="Dalgaard J.Z."/>
            <person name="Baumann P."/>
            <person name="Niki H."/>
            <person name="Regev A."/>
            <person name="Nusbaum C."/>
        </authorList>
    </citation>
    <scope>NUCLEOTIDE SEQUENCE [LARGE SCALE GENOMIC DNA]</scope>
    <source>
        <strain evidence="13">yFS286</strain>
    </source>
</reference>
<dbReference type="CDD" id="cd18596">
    <property type="entry name" value="ABC_6TM_VMR1_D1_like"/>
    <property type="match status" value="1"/>
</dbReference>
<dbReference type="OMA" id="AITYWLS"/>
<evidence type="ECO:0000256" key="9">
    <source>
        <dbReference type="SAM" id="Phobius"/>
    </source>
</evidence>
<feature type="transmembrane region" description="Helical" evidence="9">
    <location>
        <begin position="522"/>
        <end position="544"/>
    </location>
</feature>
<evidence type="ECO:0000259" key="10">
    <source>
        <dbReference type="PROSITE" id="PS50893"/>
    </source>
</evidence>
<dbReference type="FunFam" id="1.20.1560.10:FF:000013">
    <property type="entry name" value="ABC transporter C family member 2"/>
    <property type="match status" value="1"/>
</dbReference>
<dbReference type="SUPFAM" id="SSF90123">
    <property type="entry name" value="ABC transporter transmembrane region"/>
    <property type="match status" value="2"/>
</dbReference>
<dbReference type="OrthoDB" id="6500128at2759"/>
<feature type="transmembrane region" description="Helical" evidence="9">
    <location>
        <begin position="1000"/>
        <end position="1023"/>
    </location>
</feature>
<feature type="transmembrane region" description="Helical" evidence="9">
    <location>
        <begin position="406"/>
        <end position="425"/>
    </location>
</feature>
<feature type="domain" description="ABC transporter" evidence="10">
    <location>
        <begin position="1183"/>
        <end position="1425"/>
    </location>
</feature>
<dbReference type="GO" id="GO:0016887">
    <property type="term" value="F:ATP hydrolysis activity"/>
    <property type="evidence" value="ECO:0007669"/>
    <property type="project" value="InterPro"/>
</dbReference>
<keyword evidence="4" id="KW-0677">Repeat</keyword>
<feature type="domain" description="ABC transporter" evidence="10">
    <location>
        <begin position="572"/>
        <end position="807"/>
    </location>
</feature>
<dbReference type="PANTHER" id="PTHR24223">
    <property type="entry name" value="ATP-BINDING CASSETTE SUB-FAMILY C"/>
    <property type="match status" value="1"/>
</dbReference>
<feature type="transmembrane region" description="Helical" evidence="9">
    <location>
        <begin position="298"/>
        <end position="318"/>
    </location>
</feature>
<evidence type="ECO:0000313" key="12">
    <source>
        <dbReference type="EMBL" id="EPX70751.1"/>
    </source>
</evidence>
<keyword evidence="3 9" id="KW-0812">Transmembrane</keyword>
<keyword evidence="2" id="KW-0813">Transport</keyword>
<dbReference type="InterPro" id="IPR011527">
    <property type="entry name" value="ABC1_TM_dom"/>
</dbReference>
<evidence type="ECO:0000256" key="1">
    <source>
        <dbReference type="ARBA" id="ARBA00004141"/>
    </source>
</evidence>
<dbReference type="GeneID" id="25033170"/>
<feature type="transmembrane region" description="Helical" evidence="9">
    <location>
        <begin position="161"/>
        <end position="180"/>
    </location>
</feature>
<dbReference type="InterPro" id="IPR003593">
    <property type="entry name" value="AAA+_ATPase"/>
</dbReference>
<evidence type="ECO:0000313" key="13">
    <source>
        <dbReference type="Proteomes" id="UP000016088"/>
    </source>
</evidence>
<evidence type="ECO:0000256" key="6">
    <source>
        <dbReference type="ARBA" id="ARBA00022840"/>
    </source>
</evidence>
<dbReference type="CDD" id="cd18604">
    <property type="entry name" value="ABC_6TM_VMR1_D2_like"/>
    <property type="match status" value="1"/>
</dbReference>
<dbReference type="PROSITE" id="PS50929">
    <property type="entry name" value="ABC_TM1F"/>
    <property type="match status" value="2"/>
</dbReference>
<gene>
    <name evidence="12" type="ORF">SOCG_04206</name>
</gene>
<dbReference type="GO" id="GO:0005524">
    <property type="term" value="F:ATP binding"/>
    <property type="evidence" value="ECO:0007669"/>
    <property type="project" value="UniProtKB-KW"/>
</dbReference>
<feature type="transmembrane region" description="Helical" evidence="9">
    <location>
        <begin position="863"/>
        <end position="888"/>
    </location>
</feature>
<dbReference type="VEuPathDB" id="FungiDB:SOCG_04206"/>
<dbReference type="Proteomes" id="UP000016088">
    <property type="component" value="Unassembled WGS sequence"/>
</dbReference>
<protein>
    <submittedName>
        <fullName evidence="12">ATP-binding cassette transporter abc1</fullName>
    </submittedName>
</protein>
<comment type="subcellular location">
    <subcellularLocation>
        <location evidence="1">Membrane</location>
        <topology evidence="1">Multi-pass membrane protein</topology>
    </subcellularLocation>
</comment>
<keyword evidence="5" id="KW-0547">Nucleotide-binding</keyword>
<feature type="transmembrane region" description="Helical" evidence="9">
    <location>
        <begin position="116"/>
        <end position="141"/>
    </location>
</feature>
<dbReference type="InterPro" id="IPR027417">
    <property type="entry name" value="P-loop_NTPase"/>
</dbReference>
<accession>S9PNC4</accession>
<feature type="transmembrane region" description="Helical" evidence="9">
    <location>
        <begin position="382"/>
        <end position="400"/>
    </location>
</feature>
<evidence type="ECO:0000256" key="3">
    <source>
        <dbReference type="ARBA" id="ARBA00022692"/>
    </source>
</evidence>
<dbReference type="InterPro" id="IPR017871">
    <property type="entry name" value="ABC_transporter-like_CS"/>
</dbReference>
<dbReference type="PANTHER" id="PTHR24223:SF444">
    <property type="entry name" value="ATP-BINDING CASSETTE TRANSPORTER ABC1"/>
    <property type="match status" value="1"/>
</dbReference>
<dbReference type="SMART" id="SM00382">
    <property type="entry name" value="AAA"/>
    <property type="match status" value="2"/>
</dbReference>